<gene>
    <name evidence="1" type="ORF">CYNAS_LOCUS12766</name>
</gene>
<sequence length="465" mass="53256">MPGLFTADVSSLTSIGIEVKTVTTVPEITALDIGFGIGREMLGSTAKATVVTILPTLDGFSLVTADSDIYLTFVNRKRLEIYLRNLFNTLRFGFTVTFEVNGIVTGRSIVPEELVTSTRSSVVIGPESVRVELVDEHLDPFSLDELITEKEKVVRVRDGKKETVYVATKPGYKMKDGNEVKMSGKEIMARKRAQKVAQRKRNSKMGQIQKRIEKNYTQQNENYLENPTEAQQLDEKLVKKFVVRNGKRTWKWTTTRKGKYRVQIDKKTGQPKEVFITAMEKINRKRGQKKAAIKRKAKQKAISRLRKRAFRVRRNQGMHYNTGAGPRKKLSKEEQAALKINHSLIHPDMMKEQFDLICESPWPEILPDFVWDFFAELDPAWLMQLVTLYTFKEMESVAKNRNEVEVLQVTDDELKVITKNLMKDRVFLGLARHDFKNLTDVEQEEFLAVVPDELLQAIGLPELDG</sequence>
<proteinExistence type="predicted"/>
<keyword evidence="2" id="KW-1185">Reference proteome</keyword>
<dbReference type="AlphaFoldDB" id="A0AA36M7L5"/>
<comment type="caution">
    <text evidence="1">The sequence shown here is derived from an EMBL/GenBank/DDBJ whole genome shotgun (WGS) entry which is preliminary data.</text>
</comment>
<dbReference type="Proteomes" id="UP001176961">
    <property type="component" value="Unassembled WGS sequence"/>
</dbReference>
<name>A0AA36M7L5_CYLNA</name>
<organism evidence="1 2">
    <name type="scientific">Cylicocyclus nassatus</name>
    <name type="common">Nematode worm</name>
    <dbReference type="NCBI Taxonomy" id="53992"/>
    <lineage>
        <taxon>Eukaryota</taxon>
        <taxon>Metazoa</taxon>
        <taxon>Ecdysozoa</taxon>
        <taxon>Nematoda</taxon>
        <taxon>Chromadorea</taxon>
        <taxon>Rhabditida</taxon>
        <taxon>Rhabditina</taxon>
        <taxon>Rhabditomorpha</taxon>
        <taxon>Strongyloidea</taxon>
        <taxon>Strongylidae</taxon>
        <taxon>Cylicocyclus</taxon>
    </lineage>
</organism>
<protein>
    <submittedName>
        <fullName evidence="1">Uncharacterized protein</fullName>
    </submittedName>
</protein>
<accession>A0AA36M7L5</accession>
<evidence type="ECO:0000313" key="2">
    <source>
        <dbReference type="Proteomes" id="UP001176961"/>
    </source>
</evidence>
<dbReference type="EMBL" id="CATQJL010000302">
    <property type="protein sequence ID" value="CAJ0600783.1"/>
    <property type="molecule type" value="Genomic_DNA"/>
</dbReference>
<evidence type="ECO:0000313" key="1">
    <source>
        <dbReference type="EMBL" id="CAJ0600783.1"/>
    </source>
</evidence>
<reference evidence="1" key="1">
    <citation type="submission" date="2023-07" db="EMBL/GenBank/DDBJ databases">
        <authorList>
            <consortium name="CYATHOMIX"/>
        </authorList>
    </citation>
    <scope>NUCLEOTIDE SEQUENCE</scope>
    <source>
        <strain evidence="1">N/A</strain>
    </source>
</reference>